<accession>A0ABS4ED26</accession>
<dbReference type="InterPro" id="IPR050319">
    <property type="entry name" value="ABC_transp_ATP-bind"/>
</dbReference>
<dbReference type="SUPFAM" id="SSF52540">
    <property type="entry name" value="P-loop containing nucleoside triphosphate hydrolases"/>
    <property type="match status" value="1"/>
</dbReference>
<protein>
    <submittedName>
        <fullName evidence="6">Oligopeptide transport system ATP-binding protein</fullName>
    </submittedName>
</protein>
<organism evidence="6 7">
    <name type="scientific">Metaclostridioides mangenotii</name>
    <dbReference type="NCBI Taxonomy" id="1540"/>
    <lineage>
        <taxon>Bacteria</taxon>
        <taxon>Bacillati</taxon>
        <taxon>Bacillota</taxon>
        <taxon>Clostridia</taxon>
        <taxon>Peptostreptococcales</taxon>
        <taxon>Peptostreptococcaceae</taxon>
        <taxon>Metaclostridioides</taxon>
    </lineage>
</organism>
<dbReference type="Proteomes" id="UP000767291">
    <property type="component" value="Unassembled WGS sequence"/>
</dbReference>
<evidence type="ECO:0000259" key="5">
    <source>
        <dbReference type="PROSITE" id="PS50893"/>
    </source>
</evidence>
<dbReference type="SMART" id="SM00382">
    <property type="entry name" value="AAA"/>
    <property type="match status" value="1"/>
</dbReference>
<sequence>MNNMDNRKLLEVKDLRKYYYSKNLEVKALDGVNLFVNKSEVFGLVGESGSGKSTLAKLIMNIEKPTYGEVYFDGKCISNKEIYRKNKAYFSKNMQILFQNSDSALNPRMKIGDLISEPLKIQKLCSSKAEQNFKVEEILDLVGLDRSFINKYSFDCSGGEKQRICISRAIITSPKFILADEPITSLDIKSQIKIVNLFKDLVEKLGISIVFISHDLSMMRKFADRIAVVKSGKLVELNNSKDIFENPQSEYTKQLISSIPSI</sequence>
<comment type="caution">
    <text evidence="6">The sequence shown here is derived from an EMBL/GenBank/DDBJ whole genome shotgun (WGS) entry which is preliminary data.</text>
</comment>
<dbReference type="GO" id="GO:0005524">
    <property type="term" value="F:ATP binding"/>
    <property type="evidence" value="ECO:0007669"/>
    <property type="project" value="UniProtKB-KW"/>
</dbReference>
<gene>
    <name evidence="6" type="ORF">J2Z43_002244</name>
</gene>
<dbReference type="Pfam" id="PF00005">
    <property type="entry name" value="ABC_tran"/>
    <property type="match status" value="1"/>
</dbReference>
<comment type="similarity">
    <text evidence="1">Belongs to the ABC transporter superfamily.</text>
</comment>
<keyword evidence="2" id="KW-0813">Transport</keyword>
<dbReference type="EMBL" id="JAGGJX010000005">
    <property type="protein sequence ID" value="MBP1855843.1"/>
    <property type="molecule type" value="Genomic_DNA"/>
</dbReference>
<keyword evidence="7" id="KW-1185">Reference proteome</keyword>
<dbReference type="CDD" id="cd03257">
    <property type="entry name" value="ABC_NikE_OppD_transporters"/>
    <property type="match status" value="1"/>
</dbReference>
<keyword evidence="4 6" id="KW-0067">ATP-binding</keyword>
<dbReference type="InterPro" id="IPR003439">
    <property type="entry name" value="ABC_transporter-like_ATP-bd"/>
</dbReference>
<dbReference type="PROSITE" id="PS50893">
    <property type="entry name" value="ABC_TRANSPORTER_2"/>
    <property type="match status" value="1"/>
</dbReference>
<dbReference type="PANTHER" id="PTHR43776">
    <property type="entry name" value="TRANSPORT ATP-BINDING PROTEIN"/>
    <property type="match status" value="1"/>
</dbReference>
<evidence type="ECO:0000256" key="4">
    <source>
        <dbReference type="ARBA" id="ARBA00022840"/>
    </source>
</evidence>
<name>A0ABS4ED26_9FIRM</name>
<feature type="domain" description="ABC transporter" evidence="5">
    <location>
        <begin position="10"/>
        <end position="256"/>
    </location>
</feature>
<evidence type="ECO:0000256" key="1">
    <source>
        <dbReference type="ARBA" id="ARBA00005417"/>
    </source>
</evidence>
<dbReference type="RefSeq" id="WP_234926368.1">
    <property type="nucleotide sequence ID" value="NZ_BAAACS010000019.1"/>
</dbReference>
<evidence type="ECO:0000313" key="6">
    <source>
        <dbReference type="EMBL" id="MBP1855843.1"/>
    </source>
</evidence>
<dbReference type="Gene3D" id="3.40.50.300">
    <property type="entry name" value="P-loop containing nucleotide triphosphate hydrolases"/>
    <property type="match status" value="1"/>
</dbReference>
<dbReference type="PROSITE" id="PS00211">
    <property type="entry name" value="ABC_TRANSPORTER_1"/>
    <property type="match status" value="1"/>
</dbReference>
<proteinExistence type="inferred from homology"/>
<evidence type="ECO:0000313" key="7">
    <source>
        <dbReference type="Proteomes" id="UP000767291"/>
    </source>
</evidence>
<dbReference type="InterPro" id="IPR027417">
    <property type="entry name" value="P-loop_NTPase"/>
</dbReference>
<evidence type="ECO:0000256" key="2">
    <source>
        <dbReference type="ARBA" id="ARBA00022448"/>
    </source>
</evidence>
<evidence type="ECO:0000256" key="3">
    <source>
        <dbReference type="ARBA" id="ARBA00022741"/>
    </source>
</evidence>
<dbReference type="PANTHER" id="PTHR43776:SF7">
    <property type="entry name" value="D,D-DIPEPTIDE TRANSPORT ATP-BINDING PROTEIN DDPF-RELATED"/>
    <property type="match status" value="1"/>
</dbReference>
<dbReference type="InterPro" id="IPR003593">
    <property type="entry name" value="AAA+_ATPase"/>
</dbReference>
<reference evidence="6 7" key="1">
    <citation type="submission" date="2021-03" db="EMBL/GenBank/DDBJ databases">
        <title>Genomic Encyclopedia of Type Strains, Phase IV (KMG-IV): sequencing the most valuable type-strain genomes for metagenomic binning, comparative biology and taxonomic classification.</title>
        <authorList>
            <person name="Goeker M."/>
        </authorList>
    </citation>
    <scope>NUCLEOTIDE SEQUENCE [LARGE SCALE GENOMIC DNA]</scope>
    <source>
        <strain evidence="6 7">DSM 1289</strain>
    </source>
</reference>
<dbReference type="InterPro" id="IPR017871">
    <property type="entry name" value="ABC_transporter-like_CS"/>
</dbReference>
<keyword evidence="3" id="KW-0547">Nucleotide-binding</keyword>